<reference evidence="2" key="1">
    <citation type="submission" date="2022-11" db="UniProtKB">
        <authorList>
            <consortium name="WormBaseParasite"/>
        </authorList>
    </citation>
    <scope>IDENTIFICATION</scope>
</reference>
<evidence type="ECO:0000313" key="1">
    <source>
        <dbReference type="Proteomes" id="UP000887580"/>
    </source>
</evidence>
<evidence type="ECO:0000313" key="2">
    <source>
        <dbReference type="WBParaSite" id="PS1159_v2.g15329.t1"/>
    </source>
</evidence>
<dbReference type="Proteomes" id="UP000887580">
    <property type="component" value="Unplaced"/>
</dbReference>
<name>A0AC35F9Z2_9BILA</name>
<dbReference type="WBParaSite" id="PS1159_v2.g15329.t1">
    <property type="protein sequence ID" value="PS1159_v2.g15329.t1"/>
    <property type="gene ID" value="PS1159_v2.g15329"/>
</dbReference>
<sequence>MYSILTMIAVTLMIPFTILNAFTSYLWYLPIAILGIISCGLAYKAVFNSEPDLLIPFMVFMICNALVNAIRVIIAFTDSDSSRIGVIVDIFAVPISFAFFYCTFEYYERSSKE</sequence>
<proteinExistence type="predicted"/>
<protein>
    <submittedName>
        <fullName evidence="2">Uncharacterized protein</fullName>
    </submittedName>
</protein>
<organism evidence="1 2">
    <name type="scientific">Panagrolaimus sp. PS1159</name>
    <dbReference type="NCBI Taxonomy" id="55785"/>
    <lineage>
        <taxon>Eukaryota</taxon>
        <taxon>Metazoa</taxon>
        <taxon>Ecdysozoa</taxon>
        <taxon>Nematoda</taxon>
        <taxon>Chromadorea</taxon>
        <taxon>Rhabditida</taxon>
        <taxon>Tylenchina</taxon>
        <taxon>Panagrolaimomorpha</taxon>
        <taxon>Panagrolaimoidea</taxon>
        <taxon>Panagrolaimidae</taxon>
        <taxon>Panagrolaimus</taxon>
    </lineage>
</organism>
<accession>A0AC35F9Z2</accession>